<comment type="caution">
    <text evidence="2">The sequence shown here is derived from an EMBL/GenBank/DDBJ whole genome shotgun (WGS) entry which is preliminary data.</text>
</comment>
<accession>A0A3L8DUL6</accession>
<gene>
    <name evidence="2" type="ORF">DMN91_004174</name>
</gene>
<sequence>MNEEHSASYEDRIEFVLALMTRDYAEARDVGNRLLKRGRCDTDFIRALNMLKHNSQRGMFCIVYSIPLYCTLYYIFLTQKNVRGRVPLTPQWNLNLMVKQVTPLMATIAISQTNKWIFASIRKKRAIKLLRITPLSRITIILKTPILEIKCTE</sequence>
<keyword evidence="1" id="KW-1133">Transmembrane helix</keyword>
<dbReference type="AlphaFoldDB" id="A0A3L8DUL6"/>
<protein>
    <submittedName>
        <fullName evidence="2">Uncharacterized protein</fullName>
    </submittedName>
</protein>
<dbReference type="EMBL" id="QOIP01000004">
    <property type="protein sequence ID" value="RLU23966.1"/>
    <property type="molecule type" value="Genomic_DNA"/>
</dbReference>
<evidence type="ECO:0000313" key="2">
    <source>
        <dbReference type="EMBL" id="RLU23966.1"/>
    </source>
</evidence>
<keyword evidence="1" id="KW-0472">Membrane</keyword>
<evidence type="ECO:0000313" key="3">
    <source>
        <dbReference type="Proteomes" id="UP000279307"/>
    </source>
</evidence>
<evidence type="ECO:0000256" key="1">
    <source>
        <dbReference type="SAM" id="Phobius"/>
    </source>
</evidence>
<feature type="transmembrane region" description="Helical" evidence="1">
    <location>
        <begin position="58"/>
        <end position="76"/>
    </location>
</feature>
<reference evidence="2 3" key="1">
    <citation type="journal article" date="2018" name="Genome Res.">
        <title>The genomic architecture and molecular evolution of ant odorant receptors.</title>
        <authorList>
            <person name="McKenzie S.K."/>
            <person name="Kronauer D.J.C."/>
        </authorList>
    </citation>
    <scope>NUCLEOTIDE SEQUENCE [LARGE SCALE GENOMIC DNA]</scope>
    <source>
        <strain evidence="2">Clonal line C1</strain>
    </source>
</reference>
<organism evidence="2 3">
    <name type="scientific">Ooceraea biroi</name>
    <name type="common">Clonal raider ant</name>
    <name type="synonym">Cerapachys biroi</name>
    <dbReference type="NCBI Taxonomy" id="2015173"/>
    <lineage>
        <taxon>Eukaryota</taxon>
        <taxon>Metazoa</taxon>
        <taxon>Ecdysozoa</taxon>
        <taxon>Arthropoda</taxon>
        <taxon>Hexapoda</taxon>
        <taxon>Insecta</taxon>
        <taxon>Pterygota</taxon>
        <taxon>Neoptera</taxon>
        <taxon>Endopterygota</taxon>
        <taxon>Hymenoptera</taxon>
        <taxon>Apocrita</taxon>
        <taxon>Aculeata</taxon>
        <taxon>Formicoidea</taxon>
        <taxon>Formicidae</taxon>
        <taxon>Dorylinae</taxon>
        <taxon>Ooceraea</taxon>
    </lineage>
</organism>
<name>A0A3L8DUL6_OOCBI</name>
<keyword evidence="1" id="KW-0812">Transmembrane</keyword>
<proteinExistence type="predicted"/>
<dbReference type="Proteomes" id="UP000279307">
    <property type="component" value="Chromosome 4"/>
</dbReference>